<evidence type="ECO:0000256" key="6">
    <source>
        <dbReference type="HAMAP-Rule" id="MF_03056"/>
    </source>
</evidence>
<protein>
    <submittedName>
        <fullName evidence="9">WD40 repeat-like protein</fullName>
    </submittedName>
</protein>
<comment type="function">
    <text evidence="6">Required for the formation of N(7)-methylguanine at position 46 (m7G46) in tRNA. In the complex, it is required to stabilize and induce conformational changes of the catalytic subunit.</text>
</comment>
<dbReference type="InterPro" id="IPR015943">
    <property type="entry name" value="WD40/YVTN_repeat-like_dom_sf"/>
</dbReference>
<feature type="compositionally biased region" description="Basic residues" evidence="8">
    <location>
        <begin position="170"/>
        <end position="179"/>
    </location>
</feature>
<dbReference type="GO" id="GO:0043527">
    <property type="term" value="C:tRNA methyltransferase complex"/>
    <property type="evidence" value="ECO:0007669"/>
    <property type="project" value="TreeGrafter"/>
</dbReference>
<dbReference type="PANTHER" id="PTHR16288">
    <property type="entry name" value="WD40 REPEAT PROTEIN 4"/>
    <property type="match status" value="1"/>
</dbReference>
<dbReference type="Pfam" id="PF00400">
    <property type="entry name" value="WD40"/>
    <property type="match status" value="1"/>
</dbReference>
<keyword evidence="3 6" id="KW-0819">tRNA processing</keyword>
<keyword evidence="10" id="KW-1185">Reference proteome</keyword>
<comment type="subcellular location">
    <subcellularLocation>
        <location evidence="1 6">Nucleus</location>
    </subcellularLocation>
</comment>
<dbReference type="SMART" id="SM00320">
    <property type="entry name" value="WD40"/>
    <property type="match status" value="3"/>
</dbReference>
<accession>A0AA38J9E2</accession>
<keyword evidence="4 6" id="KW-0677">Repeat</keyword>
<feature type="region of interest" description="Disordered" evidence="8">
    <location>
        <begin position="128"/>
        <end position="150"/>
    </location>
</feature>
<reference evidence="9" key="1">
    <citation type="submission" date="2022-08" db="EMBL/GenBank/DDBJ databases">
        <authorList>
            <consortium name="DOE Joint Genome Institute"/>
            <person name="Min B."/>
            <person name="Sierra-Patev S."/>
            <person name="Naranjo-Ortiz M."/>
            <person name="Looney B."/>
            <person name="Konkel Z."/>
            <person name="Slot J.C."/>
            <person name="Sakamoto Y."/>
            <person name="Steenwyk J.L."/>
            <person name="Rokas A."/>
            <person name="Carro J."/>
            <person name="Camarero S."/>
            <person name="Ferreira P."/>
            <person name="Molpeceres G."/>
            <person name="Ruiz-duenas F.J."/>
            <person name="Serrano A."/>
            <person name="Henrissat B."/>
            <person name="Drula E."/>
            <person name="Hughes K.W."/>
            <person name="Mata J.L."/>
            <person name="Ishikawa N.K."/>
            <person name="Vargas-Isla R."/>
            <person name="Ushijima S."/>
            <person name="Smith C.A."/>
            <person name="Ahrendt S."/>
            <person name="Andreopoulos W."/>
            <person name="He G."/>
            <person name="LaButti K."/>
            <person name="Lipzen A."/>
            <person name="Ng V."/>
            <person name="Riley R."/>
            <person name="Sandor L."/>
            <person name="Barry K."/>
            <person name="Martinez A.T."/>
            <person name="Xiao Y."/>
            <person name="Gibbons J.G."/>
            <person name="Terashima K."/>
            <person name="Hibbett D.S."/>
            <person name="Grigoriev I.V."/>
        </authorList>
    </citation>
    <scope>NUCLEOTIDE SEQUENCE</scope>
    <source>
        <strain evidence="9">ET3784</strain>
    </source>
</reference>
<feature type="region of interest" description="Disordered" evidence="8">
    <location>
        <begin position="481"/>
        <end position="583"/>
    </location>
</feature>
<evidence type="ECO:0000256" key="2">
    <source>
        <dbReference type="ARBA" id="ARBA00022574"/>
    </source>
</evidence>
<feature type="region of interest" description="Disordered" evidence="8">
    <location>
        <begin position="167"/>
        <end position="195"/>
    </location>
</feature>
<reference evidence="9" key="2">
    <citation type="journal article" date="2023" name="Proc. Natl. Acad. Sci. U.S.A.">
        <title>A global phylogenomic analysis of the shiitake genus Lentinula.</title>
        <authorList>
            <person name="Sierra-Patev S."/>
            <person name="Min B."/>
            <person name="Naranjo-Ortiz M."/>
            <person name="Looney B."/>
            <person name="Konkel Z."/>
            <person name="Slot J.C."/>
            <person name="Sakamoto Y."/>
            <person name="Steenwyk J.L."/>
            <person name="Rokas A."/>
            <person name="Carro J."/>
            <person name="Camarero S."/>
            <person name="Ferreira P."/>
            <person name="Molpeceres G."/>
            <person name="Ruiz-Duenas F.J."/>
            <person name="Serrano A."/>
            <person name="Henrissat B."/>
            <person name="Drula E."/>
            <person name="Hughes K.W."/>
            <person name="Mata J.L."/>
            <person name="Ishikawa N.K."/>
            <person name="Vargas-Isla R."/>
            <person name="Ushijima S."/>
            <person name="Smith C.A."/>
            <person name="Donoghue J."/>
            <person name="Ahrendt S."/>
            <person name="Andreopoulos W."/>
            <person name="He G."/>
            <person name="LaButti K."/>
            <person name="Lipzen A."/>
            <person name="Ng V."/>
            <person name="Riley R."/>
            <person name="Sandor L."/>
            <person name="Barry K."/>
            <person name="Martinez A.T."/>
            <person name="Xiao Y."/>
            <person name="Gibbons J.G."/>
            <person name="Terashima K."/>
            <person name="Grigoriev I.V."/>
            <person name="Hibbett D."/>
        </authorList>
    </citation>
    <scope>NUCLEOTIDE SEQUENCE</scope>
    <source>
        <strain evidence="9">ET3784</strain>
    </source>
</reference>
<dbReference type="GO" id="GO:0005829">
    <property type="term" value="C:cytosol"/>
    <property type="evidence" value="ECO:0007669"/>
    <property type="project" value="TreeGrafter"/>
</dbReference>
<dbReference type="HAMAP" id="MF_03056">
    <property type="entry name" value="TRM82"/>
    <property type="match status" value="1"/>
</dbReference>
<proteinExistence type="inferred from homology"/>
<organism evidence="9 10">
    <name type="scientific">Lentinula guzmanii</name>
    <dbReference type="NCBI Taxonomy" id="2804957"/>
    <lineage>
        <taxon>Eukaryota</taxon>
        <taxon>Fungi</taxon>
        <taxon>Dikarya</taxon>
        <taxon>Basidiomycota</taxon>
        <taxon>Agaricomycotina</taxon>
        <taxon>Agaricomycetes</taxon>
        <taxon>Agaricomycetidae</taxon>
        <taxon>Agaricales</taxon>
        <taxon>Marasmiineae</taxon>
        <taxon>Omphalotaceae</taxon>
        <taxon>Lentinula</taxon>
    </lineage>
</organism>
<evidence type="ECO:0000256" key="1">
    <source>
        <dbReference type="ARBA" id="ARBA00004123"/>
    </source>
</evidence>
<evidence type="ECO:0000313" key="9">
    <source>
        <dbReference type="EMBL" id="KAJ3732097.1"/>
    </source>
</evidence>
<dbReference type="InterPro" id="IPR028884">
    <property type="entry name" value="Trm82"/>
</dbReference>
<dbReference type="GO" id="GO:0005634">
    <property type="term" value="C:nucleus"/>
    <property type="evidence" value="ECO:0007669"/>
    <property type="project" value="UniProtKB-SubCell"/>
</dbReference>
<feature type="compositionally biased region" description="Polar residues" evidence="8">
    <location>
        <begin position="131"/>
        <end position="150"/>
    </location>
</feature>
<evidence type="ECO:0000256" key="7">
    <source>
        <dbReference type="PROSITE-ProRule" id="PRU00221"/>
    </source>
</evidence>
<evidence type="ECO:0000313" key="10">
    <source>
        <dbReference type="Proteomes" id="UP001176059"/>
    </source>
</evidence>
<keyword evidence="5 6" id="KW-0539">Nucleus</keyword>
<feature type="compositionally biased region" description="Basic and acidic residues" evidence="8">
    <location>
        <begin position="544"/>
        <end position="565"/>
    </location>
</feature>
<keyword evidence="2 6" id="KW-0853">WD repeat</keyword>
<evidence type="ECO:0000256" key="3">
    <source>
        <dbReference type="ARBA" id="ARBA00022694"/>
    </source>
</evidence>
<feature type="repeat" description="WD" evidence="7">
    <location>
        <begin position="246"/>
        <end position="288"/>
    </location>
</feature>
<sequence length="583" mass="63304">MSPRFFPYSHLEFRSGIPVIAVSGFHIQLIHASTGAVLFSTLNSPPYIQESLKKSGPIRCAVLDNSNTHLVTLADDKKLKVWKLDGLQLLHERELPKRPTSATCTLDGQTIVVADKFGDVFSYPLHPPPGSESQISTSAPLPQEDSTTPGESISVYATADITLPAVKTSSNKRKSKKQKLHENPPAPRSSLASHVPTSDGTLVLGHTSLLTCFLLTADNKYIVTADRDEHIRISWYPQGFCIESFCLGHTQFVSAVHIPSDRPGTLISGGGDAELKIWDWRSGKHEMDIPILDSVKPYIKVKVKSYTRTASTNFTEEQADRSREGTEDQESAPHASEEQAVLAVQKIRTLSDHILFTVTGGSALFSVAFLNGTSTAPSVHAVNFGKPVLNFTIAPDKRIWVNIDLNWSENENGDDYGDDSPAGKAIRVVNLAADGQLSDVSLTSTPPILDALQEKCLIEASAEDLAALNLYSSLQSLPKNTGEYDGDDDDLGNATPRATGIPKNIRTNTRKKSQGSGGGKKEQGKLKSQKAVAEKTKKHGNQSVHRDVEDVVPHEENASESKLLKSEGPATEADSEDIRMLDS</sequence>
<evidence type="ECO:0000256" key="4">
    <source>
        <dbReference type="ARBA" id="ARBA00022737"/>
    </source>
</evidence>
<comment type="similarity">
    <text evidence="6">Belongs to the WD repeat TRM82 family.</text>
</comment>
<dbReference type="EMBL" id="JANVFO010000026">
    <property type="protein sequence ID" value="KAJ3732097.1"/>
    <property type="molecule type" value="Genomic_DNA"/>
</dbReference>
<dbReference type="SUPFAM" id="SSF50978">
    <property type="entry name" value="WD40 repeat-like"/>
    <property type="match status" value="1"/>
</dbReference>
<dbReference type="GO" id="GO:0106004">
    <property type="term" value="P:tRNA (guanine-N7)-methylation"/>
    <property type="evidence" value="ECO:0007669"/>
    <property type="project" value="UniProtKB-UniRule"/>
</dbReference>
<dbReference type="InterPro" id="IPR036322">
    <property type="entry name" value="WD40_repeat_dom_sf"/>
</dbReference>
<dbReference type="InterPro" id="IPR001680">
    <property type="entry name" value="WD40_rpt"/>
</dbReference>
<comment type="caution">
    <text evidence="9">The sequence shown here is derived from an EMBL/GenBank/DDBJ whole genome shotgun (WGS) entry which is preliminary data.</text>
</comment>
<comment type="pathway">
    <text evidence="6">tRNA modification; N(7)-methylguanine-tRNA biosynthesis.</text>
</comment>
<name>A0AA38J9E2_9AGAR</name>
<gene>
    <name evidence="9" type="ORF">DFJ43DRAFT_1075566</name>
</gene>
<dbReference type="AlphaFoldDB" id="A0AA38J9E2"/>
<dbReference type="Proteomes" id="UP001176059">
    <property type="component" value="Unassembled WGS sequence"/>
</dbReference>
<dbReference type="Gene3D" id="2.130.10.10">
    <property type="entry name" value="YVTN repeat-like/Quinoprotein amine dehydrogenase"/>
    <property type="match status" value="2"/>
</dbReference>
<dbReference type="PROSITE" id="PS50082">
    <property type="entry name" value="WD_REPEATS_2"/>
    <property type="match status" value="1"/>
</dbReference>
<evidence type="ECO:0000256" key="5">
    <source>
        <dbReference type="ARBA" id="ARBA00023242"/>
    </source>
</evidence>
<evidence type="ECO:0000256" key="8">
    <source>
        <dbReference type="SAM" id="MobiDB-lite"/>
    </source>
</evidence>
<dbReference type="PANTHER" id="PTHR16288:SF0">
    <property type="entry name" value="TRNA (GUANINE-N(7)-)-METHYLTRANSFERASE NON-CATALYTIC SUBUNIT WDR4"/>
    <property type="match status" value="1"/>
</dbReference>
<feature type="region of interest" description="Disordered" evidence="8">
    <location>
        <begin position="312"/>
        <end position="338"/>
    </location>
</feature>